<organism evidence="1 2">
    <name type="scientific">Quercus suber</name>
    <name type="common">Cork oak</name>
    <dbReference type="NCBI Taxonomy" id="58331"/>
    <lineage>
        <taxon>Eukaryota</taxon>
        <taxon>Viridiplantae</taxon>
        <taxon>Streptophyta</taxon>
        <taxon>Embryophyta</taxon>
        <taxon>Tracheophyta</taxon>
        <taxon>Spermatophyta</taxon>
        <taxon>Magnoliopsida</taxon>
        <taxon>eudicotyledons</taxon>
        <taxon>Gunneridae</taxon>
        <taxon>Pentapetalae</taxon>
        <taxon>rosids</taxon>
        <taxon>fabids</taxon>
        <taxon>Fagales</taxon>
        <taxon>Fagaceae</taxon>
        <taxon>Quercus</taxon>
    </lineage>
</organism>
<name>A0AAW0JNF4_QUESU</name>
<dbReference type="Proteomes" id="UP000237347">
    <property type="component" value="Unassembled WGS sequence"/>
</dbReference>
<accession>A0AAW0JNF4</accession>
<keyword evidence="2" id="KW-1185">Reference proteome</keyword>
<protein>
    <submittedName>
        <fullName evidence="1">Uncharacterized protein</fullName>
    </submittedName>
</protein>
<gene>
    <name evidence="1" type="ORF">CFP56_030418</name>
</gene>
<dbReference type="EMBL" id="PKMF04000507">
    <property type="protein sequence ID" value="KAK7828277.1"/>
    <property type="molecule type" value="Genomic_DNA"/>
</dbReference>
<dbReference type="AlphaFoldDB" id="A0AAW0JNF4"/>
<proteinExistence type="predicted"/>
<sequence length="83" mass="9618">MINTMVVDITKDLLLNWWTSLKILQLKRLAHAYYGLHVKKKADNALDELNKHFQALKRKCIVAGKFSLIEECLREASILEHGK</sequence>
<evidence type="ECO:0000313" key="2">
    <source>
        <dbReference type="Proteomes" id="UP000237347"/>
    </source>
</evidence>
<reference evidence="1 2" key="1">
    <citation type="journal article" date="2018" name="Sci. Data">
        <title>The draft genome sequence of cork oak.</title>
        <authorList>
            <person name="Ramos A.M."/>
            <person name="Usie A."/>
            <person name="Barbosa P."/>
            <person name="Barros P.M."/>
            <person name="Capote T."/>
            <person name="Chaves I."/>
            <person name="Simoes F."/>
            <person name="Abreu I."/>
            <person name="Carrasquinho I."/>
            <person name="Faro C."/>
            <person name="Guimaraes J.B."/>
            <person name="Mendonca D."/>
            <person name="Nobrega F."/>
            <person name="Rodrigues L."/>
            <person name="Saibo N.J.M."/>
            <person name="Varela M.C."/>
            <person name="Egas C."/>
            <person name="Matos J."/>
            <person name="Miguel C.M."/>
            <person name="Oliveira M.M."/>
            <person name="Ricardo C.P."/>
            <person name="Goncalves S."/>
        </authorList>
    </citation>
    <scope>NUCLEOTIDE SEQUENCE [LARGE SCALE GENOMIC DNA]</scope>
    <source>
        <strain evidence="2">cv. HL8</strain>
    </source>
</reference>
<evidence type="ECO:0000313" key="1">
    <source>
        <dbReference type="EMBL" id="KAK7828277.1"/>
    </source>
</evidence>
<comment type="caution">
    <text evidence="1">The sequence shown here is derived from an EMBL/GenBank/DDBJ whole genome shotgun (WGS) entry which is preliminary data.</text>
</comment>